<comment type="similarity">
    <text evidence="1 5">Belongs to the CoaE family.</text>
</comment>
<comment type="catalytic activity">
    <reaction evidence="5">
        <text>3'-dephospho-CoA + ATP = ADP + CoA + H(+)</text>
        <dbReference type="Rhea" id="RHEA:18245"/>
        <dbReference type="ChEBI" id="CHEBI:15378"/>
        <dbReference type="ChEBI" id="CHEBI:30616"/>
        <dbReference type="ChEBI" id="CHEBI:57287"/>
        <dbReference type="ChEBI" id="CHEBI:57328"/>
        <dbReference type="ChEBI" id="CHEBI:456216"/>
        <dbReference type="EC" id="2.7.1.24"/>
    </reaction>
</comment>
<dbReference type="CDD" id="cd02022">
    <property type="entry name" value="DPCK"/>
    <property type="match status" value="1"/>
</dbReference>
<dbReference type="GO" id="GO:0005737">
    <property type="term" value="C:cytoplasm"/>
    <property type="evidence" value="ECO:0007669"/>
    <property type="project" value="UniProtKB-SubCell"/>
</dbReference>
<dbReference type="EC" id="2.7.1.24" evidence="5"/>
<evidence type="ECO:0000313" key="7">
    <source>
        <dbReference type="EMBL" id="MDN0024624.1"/>
    </source>
</evidence>
<comment type="pathway">
    <text evidence="5">Cofactor biosynthesis; coenzyme A biosynthesis; CoA from (R)-pantothenate: step 5/5.</text>
</comment>
<dbReference type="HAMAP" id="MF_00376">
    <property type="entry name" value="Dephospho_CoA_kinase"/>
    <property type="match status" value="1"/>
</dbReference>
<evidence type="ECO:0000256" key="1">
    <source>
        <dbReference type="ARBA" id="ARBA00009018"/>
    </source>
</evidence>
<reference evidence="7" key="1">
    <citation type="submission" date="2023-06" db="EMBL/GenBank/DDBJ databases">
        <authorList>
            <person name="Zeman M."/>
            <person name="Kubasova T."/>
            <person name="Jahodarova E."/>
            <person name="Nykrynova M."/>
            <person name="Rychlik I."/>
        </authorList>
    </citation>
    <scope>NUCLEOTIDE SEQUENCE</scope>
    <source>
        <strain evidence="7">ET15</strain>
        <strain evidence="6">ET37</strain>
    </source>
</reference>
<keyword evidence="4 5" id="KW-0173">Coenzyme A biosynthesis</keyword>
<dbReference type="Gene3D" id="3.40.50.300">
    <property type="entry name" value="P-loop containing nucleotide triphosphate hydrolases"/>
    <property type="match status" value="1"/>
</dbReference>
<dbReference type="GO" id="GO:0015937">
    <property type="term" value="P:coenzyme A biosynthetic process"/>
    <property type="evidence" value="ECO:0007669"/>
    <property type="project" value="UniProtKB-UniRule"/>
</dbReference>
<dbReference type="Proteomes" id="UP001168478">
    <property type="component" value="Unassembled WGS sequence"/>
</dbReference>
<dbReference type="PROSITE" id="PS51219">
    <property type="entry name" value="DPCK"/>
    <property type="match status" value="1"/>
</dbReference>
<reference evidence="7" key="2">
    <citation type="submission" date="2023-08" db="EMBL/GenBank/DDBJ databases">
        <title>Identification and characterization of horizontal gene transfer across gut microbiota members of farm animals based on homology search.</title>
        <authorList>
            <person name="Schwarzerova J."/>
            <person name="Nykrynova M."/>
            <person name="Jureckova K."/>
            <person name="Cejkova D."/>
            <person name="Rychlik I."/>
        </authorList>
    </citation>
    <scope>NUCLEOTIDE SEQUENCE</scope>
    <source>
        <strain evidence="7">ET15</strain>
        <strain evidence="6">ET37</strain>
    </source>
</reference>
<comment type="function">
    <text evidence="5">Catalyzes the phosphorylation of the 3'-hydroxyl group of dephosphocoenzyme A to form coenzyme A.</text>
</comment>
<feature type="binding site" evidence="5">
    <location>
        <begin position="10"/>
        <end position="15"/>
    </location>
    <ligand>
        <name>ATP</name>
        <dbReference type="ChEBI" id="CHEBI:30616"/>
    </ligand>
</feature>
<comment type="caution">
    <text evidence="7">The sequence shown here is derived from an EMBL/GenBank/DDBJ whole genome shotgun (WGS) entry which is preliminary data.</text>
</comment>
<dbReference type="RefSeq" id="WP_068855799.1">
    <property type="nucleotide sequence ID" value="NZ_JAUEIE010000002.1"/>
</dbReference>
<dbReference type="Pfam" id="PF01121">
    <property type="entry name" value="CoaE"/>
    <property type="match status" value="1"/>
</dbReference>
<dbReference type="AlphaFoldDB" id="A0AAW7JFJ5"/>
<proteinExistence type="inferred from homology"/>
<keyword evidence="5 7" id="KW-0418">Kinase</keyword>
<evidence type="ECO:0000313" key="6">
    <source>
        <dbReference type="EMBL" id="MDN0021983.1"/>
    </source>
</evidence>
<keyword evidence="3 5" id="KW-0067">ATP-binding</keyword>
<dbReference type="EMBL" id="JAUEIE010000002">
    <property type="protein sequence ID" value="MDN0021983.1"/>
    <property type="molecule type" value="Genomic_DNA"/>
</dbReference>
<keyword evidence="8" id="KW-1185">Reference proteome</keyword>
<comment type="subcellular location">
    <subcellularLocation>
        <location evidence="5">Cytoplasm</location>
    </subcellularLocation>
</comment>
<dbReference type="InterPro" id="IPR001977">
    <property type="entry name" value="Depp_CoAkinase"/>
</dbReference>
<dbReference type="GO" id="GO:0005524">
    <property type="term" value="F:ATP binding"/>
    <property type="evidence" value="ECO:0007669"/>
    <property type="project" value="UniProtKB-UniRule"/>
</dbReference>
<evidence type="ECO:0000256" key="4">
    <source>
        <dbReference type="ARBA" id="ARBA00022993"/>
    </source>
</evidence>
<protein>
    <recommendedName>
        <fullName evidence="5">Dephospho-CoA kinase</fullName>
        <ecNumber evidence="5">2.7.1.24</ecNumber>
    </recommendedName>
    <alternativeName>
        <fullName evidence="5">Dephosphocoenzyme A kinase</fullName>
    </alternativeName>
</protein>
<evidence type="ECO:0000313" key="9">
    <source>
        <dbReference type="Proteomes" id="UP001168478"/>
    </source>
</evidence>
<gene>
    <name evidence="5" type="primary">coaE</name>
    <name evidence="6" type="ORF">QVN81_02950</name>
    <name evidence="7" type="ORF">QVN84_03650</name>
</gene>
<evidence type="ECO:0000256" key="3">
    <source>
        <dbReference type="ARBA" id="ARBA00022840"/>
    </source>
</evidence>
<keyword evidence="5 7" id="KW-0808">Transferase</keyword>
<dbReference type="InterPro" id="IPR027417">
    <property type="entry name" value="P-loop_NTPase"/>
</dbReference>
<evidence type="ECO:0000256" key="2">
    <source>
        <dbReference type="ARBA" id="ARBA00022741"/>
    </source>
</evidence>
<sequence length="189" mass="20980">MRIAITGGIGAGKSFVCRSLNNRGIDVYDCDAAAKRLMRTSPELRDALRRLVGDAVYEDGVLQKQVLAAFLLASDANNSAVADIVHPAVAADYLSSSTEWLESAILFDSGFYKRVPFDFVVCVTAPVELRIKRIMTRDGITRGQALEWIGRQLPQHEVVSRSDFEIVNDGFHDIDLQINTIINKINKRL</sequence>
<dbReference type="Proteomes" id="UP001167831">
    <property type="component" value="Unassembled WGS sequence"/>
</dbReference>
<keyword evidence="5" id="KW-0963">Cytoplasm</keyword>
<evidence type="ECO:0000313" key="8">
    <source>
        <dbReference type="Proteomes" id="UP001167831"/>
    </source>
</evidence>
<evidence type="ECO:0000256" key="5">
    <source>
        <dbReference type="HAMAP-Rule" id="MF_00376"/>
    </source>
</evidence>
<dbReference type="SUPFAM" id="SSF52540">
    <property type="entry name" value="P-loop containing nucleoside triphosphate hydrolases"/>
    <property type="match status" value="1"/>
</dbReference>
<dbReference type="EMBL" id="JAUEIF010000002">
    <property type="protein sequence ID" value="MDN0024624.1"/>
    <property type="molecule type" value="Genomic_DNA"/>
</dbReference>
<organism evidence="7 9">
    <name type="scientific">Leyella lascolaii</name>
    <dbReference type="NCBI Taxonomy" id="1776379"/>
    <lineage>
        <taxon>Bacteria</taxon>
        <taxon>Pseudomonadati</taxon>
        <taxon>Bacteroidota</taxon>
        <taxon>Bacteroidia</taxon>
        <taxon>Bacteroidales</taxon>
        <taxon>Prevotellaceae</taxon>
        <taxon>Leyella</taxon>
    </lineage>
</organism>
<dbReference type="GO" id="GO:0004140">
    <property type="term" value="F:dephospho-CoA kinase activity"/>
    <property type="evidence" value="ECO:0007669"/>
    <property type="project" value="UniProtKB-UniRule"/>
</dbReference>
<keyword evidence="2 5" id="KW-0547">Nucleotide-binding</keyword>
<accession>A0AAW7JFJ5</accession>
<name>A0AAW7JFJ5_9BACT</name>